<dbReference type="AlphaFoldDB" id="A0A2N5EKX3"/>
<organism evidence="6 7">
    <name type="scientific">Chimaeribacter arupi</name>
    <dbReference type="NCBI Taxonomy" id="2060066"/>
    <lineage>
        <taxon>Bacteria</taxon>
        <taxon>Pseudomonadati</taxon>
        <taxon>Pseudomonadota</taxon>
        <taxon>Gammaproteobacteria</taxon>
        <taxon>Enterobacterales</taxon>
        <taxon>Yersiniaceae</taxon>
        <taxon>Chimaeribacter</taxon>
    </lineage>
</organism>
<protein>
    <submittedName>
        <fullName evidence="6">IclR family transcriptional regulator</fullName>
    </submittedName>
</protein>
<evidence type="ECO:0000259" key="4">
    <source>
        <dbReference type="PROSITE" id="PS51077"/>
    </source>
</evidence>
<sequence>MGNEGVIAVEKALALLDCFRPGDNSLTLTALAQASGYHKTTVYRLMNSLERMNYVVRHENGSYGLGPRLLYLGKLYEQSFHLASVVQPELQQLAQATSESASWYVIEGGQRLCLFRAEASEGLRHSRLPGTTFALDDSAIGQVLRHWGREEALFNHEPVLPLYTSGARDPHTAAFAIPVFGVNDKLIAALALTGPASRLVESRRDEGVAQHMFSTAARLSLKLGASTRFCETLYGADEAGSTA</sequence>
<dbReference type="PANTHER" id="PTHR30136:SF39">
    <property type="entry name" value="TRANSCRIPTIONAL REGULATORY PROTEIN"/>
    <property type="match status" value="1"/>
</dbReference>
<keyword evidence="3" id="KW-0804">Transcription</keyword>
<evidence type="ECO:0000313" key="7">
    <source>
        <dbReference type="Proteomes" id="UP000234626"/>
    </source>
</evidence>
<feature type="domain" description="IclR-ED" evidence="5">
    <location>
        <begin position="68"/>
        <end position="225"/>
    </location>
</feature>
<dbReference type="InterPro" id="IPR029016">
    <property type="entry name" value="GAF-like_dom_sf"/>
</dbReference>
<dbReference type="Pfam" id="PF09339">
    <property type="entry name" value="HTH_IclR"/>
    <property type="match status" value="1"/>
</dbReference>
<dbReference type="PANTHER" id="PTHR30136">
    <property type="entry name" value="HELIX-TURN-HELIX TRANSCRIPTIONAL REGULATOR, ICLR FAMILY"/>
    <property type="match status" value="1"/>
</dbReference>
<keyword evidence="1" id="KW-0805">Transcription regulation</keyword>
<dbReference type="EMBL" id="PJZK01000015">
    <property type="protein sequence ID" value="PLR47395.1"/>
    <property type="molecule type" value="Genomic_DNA"/>
</dbReference>
<dbReference type="PROSITE" id="PS51077">
    <property type="entry name" value="HTH_ICLR"/>
    <property type="match status" value="1"/>
</dbReference>
<accession>A0A2N5EKX3</accession>
<keyword evidence="2" id="KW-0238">DNA-binding</keyword>
<dbReference type="PROSITE" id="PS51078">
    <property type="entry name" value="ICLR_ED"/>
    <property type="match status" value="1"/>
</dbReference>
<dbReference type="InterPro" id="IPR050707">
    <property type="entry name" value="HTH_MetabolicPath_Reg"/>
</dbReference>
<name>A0A2N5EKX3_9GAMM</name>
<evidence type="ECO:0000256" key="2">
    <source>
        <dbReference type="ARBA" id="ARBA00023125"/>
    </source>
</evidence>
<comment type="caution">
    <text evidence="6">The sequence shown here is derived from an EMBL/GenBank/DDBJ whole genome shotgun (WGS) entry which is preliminary data.</text>
</comment>
<dbReference type="RefSeq" id="WP_072932323.1">
    <property type="nucleotide sequence ID" value="NZ_PJZG01000048.1"/>
</dbReference>
<dbReference type="GO" id="GO:0003677">
    <property type="term" value="F:DNA binding"/>
    <property type="evidence" value="ECO:0007669"/>
    <property type="project" value="UniProtKB-KW"/>
</dbReference>
<evidence type="ECO:0000313" key="6">
    <source>
        <dbReference type="EMBL" id="PLR47395.1"/>
    </source>
</evidence>
<dbReference type="InterPro" id="IPR005471">
    <property type="entry name" value="Tscrpt_reg_IclR_N"/>
</dbReference>
<dbReference type="InterPro" id="IPR014757">
    <property type="entry name" value="Tscrpt_reg_IclR_C"/>
</dbReference>
<gene>
    <name evidence="6" type="ORF">CYR34_14715</name>
</gene>
<dbReference type="GO" id="GO:0045892">
    <property type="term" value="P:negative regulation of DNA-templated transcription"/>
    <property type="evidence" value="ECO:0007669"/>
    <property type="project" value="TreeGrafter"/>
</dbReference>
<dbReference type="Proteomes" id="UP000234626">
    <property type="component" value="Unassembled WGS sequence"/>
</dbReference>
<dbReference type="GO" id="GO:0003700">
    <property type="term" value="F:DNA-binding transcription factor activity"/>
    <property type="evidence" value="ECO:0007669"/>
    <property type="project" value="TreeGrafter"/>
</dbReference>
<dbReference type="InterPro" id="IPR036390">
    <property type="entry name" value="WH_DNA-bd_sf"/>
</dbReference>
<proteinExistence type="predicted"/>
<dbReference type="FunFam" id="1.10.10.10:FF:000056">
    <property type="entry name" value="IclR family transcriptional regulator"/>
    <property type="match status" value="1"/>
</dbReference>
<dbReference type="SMART" id="SM00346">
    <property type="entry name" value="HTH_ICLR"/>
    <property type="match status" value="1"/>
</dbReference>
<keyword evidence="7" id="KW-1185">Reference proteome</keyword>
<evidence type="ECO:0000259" key="5">
    <source>
        <dbReference type="PROSITE" id="PS51078"/>
    </source>
</evidence>
<dbReference type="SUPFAM" id="SSF46785">
    <property type="entry name" value="Winged helix' DNA-binding domain"/>
    <property type="match status" value="1"/>
</dbReference>
<dbReference type="OrthoDB" id="6166718at2"/>
<feature type="domain" description="HTH iclR-type" evidence="4">
    <location>
        <begin position="6"/>
        <end position="67"/>
    </location>
</feature>
<reference evidence="6 7" key="1">
    <citation type="submission" date="2017-12" db="EMBL/GenBank/DDBJ databases">
        <title>Characterization of six clinical isolates of Enterochimera gen. nov., a novel genus of the Yersiniaciae family and the three species Enterochimera arupensis sp. nov., Enterochimera coloradensis sp. nov, and Enterochimera californica sp. nov.</title>
        <authorList>
            <person name="Rossi A."/>
            <person name="Fisher M."/>
        </authorList>
    </citation>
    <scope>NUCLEOTIDE SEQUENCE [LARGE SCALE GENOMIC DNA]</scope>
    <source>
        <strain evidence="6 7">2016Iso1</strain>
    </source>
</reference>
<dbReference type="Gene3D" id="1.10.10.10">
    <property type="entry name" value="Winged helix-like DNA-binding domain superfamily/Winged helix DNA-binding domain"/>
    <property type="match status" value="1"/>
</dbReference>
<dbReference type="SUPFAM" id="SSF55781">
    <property type="entry name" value="GAF domain-like"/>
    <property type="match status" value="1"/>
</dbReference>
<evidence type="ECO:0000256" key="3">
    <source>
        <dbReference type="ARBA" id="ARBA00023163"/>
    </source>
</evidence>
<evidence type="ECO:0000256" key="1">
    <source>
        <dbReference type="ARBA" id="ARBA00023015"/>
    </source>
</evidence>
<dbReference type="InterPro" id="IPR036388">
    <property type="entry name" value="WH-like_DNA-bd_sf"/>
</dbReference>
<dbReference type="Gene3D" id="3.30.450.40">
    <property type="match status" value="2"/>
</dbReference>